<dbReference type="RefSeq" id="WP_013564598.1">
    <property type="nucleotide sequence ID" value="NC_014962.1"/>
</dbReference>
<dbReference type="InterPro" id="IPR030826">
    <property type="entry name" value="Ribosomal_bTHX/bTHXc/bTHXm"/>
</dbReference>
<dbReference type="KEGG" id="ipa:Isop_1726"/>
<feature type="compositionally biased region" description="Polar residues" evidence="4">
    <location>
        <begin position="41"/>
        <end position="52"/>
    </location>
</feature>
<dbReference type="HOGENOM" id="CLU_3080713_0_0_0"/>
<evidence type="ECO:0000256" key="4">
    <source>
        <dbReference type="SAM" id="MobiDB-lite"/>
    </source>
</evidence>
<evidence type="ECO:0000256" key="1">
    <source>
        <dbReference type="ARBA" id="ARBA00010834"/>
    </source>
</evidence>
<evidence type="ECO:0000313" key="5">
    <source>
        <dbReference type="EMBL" id="ADV62310.1"/>
    </source>
</evidence>
<accession>E8R0W4</accession>
<evidence type="ECO:0008006" key="7">
    <source>
        <dbReference type="Google" id="ProtNLM"/>
    </source>
</evidence>
<keyword evidence="6" id="KW-1185">Reference proteome</keyword>
<dbReference type="AlphaFoldDB" id="E8R0W4"/>
<dbReference type="GO" id="GO:0005840">
    <property type="term" value="C:ribosome"/>
    <property type="evidence" value="ECO:0007669"/>
    <property type="project" value="UniProtKB-KW"/>
</dbReference>
<feature type="region of interest" description="Disordered" evidence="4">
    <location>
        <begin position="1"/>
        <end position="52"/>
    </location>
</feature>
<sequence>MGKGDRRTFRGKLSRGSFGKCRPRKPSKKASKPVETAGETAPSTETASDQVT</sequence>
<dbReference type="EMBL" id="CP002353">
    <property type="protein sequence ID" value="ADV62310.1"/>
    <property type="molecule type" value="Genomic_DNA"/>
</dbReference>
<reference key="1">
    <citation type="submission" date="2010-11" db="EMBL/GenBank/DDBJ databases">
        <title>The complete sequence of chromosome of Isophaera pallida ATCC 43644.</title>
        <authorList>
            <consortium name="US DOE Joint Genome Institute (JGI-PGF)"/>
            <person name="Lucas S."/>
            <person name="Copeland A."/>
            <person name="Lapidus A."/>
            <person name="Bruce D."/>
            <person name="Goodwin L."/>
            <person name="Pitluck S."/>
            <person name="Kyrpides N."/>
            <person name="Mavromatis K."/>
            <person name="Pagani I."/>
            <person name="Ivanova N."/>
            <person name="Saunders E."/>
            <person name="Brettin T."/>
            <person name="Detter J.C."/>
            <person name="Han C."/>
            <person name="Tapia R."/>
            <person name="Land M."/>
            <person name="Hauser L."/>
            <person name="Markowitz V."/>
            <person name="Cheng J.-F."/>
            <person name="Hugenholtz P."/>
            <person name="Woyke T."/>
            <person name="Wu D."/>
            <person name="Eisen J.A."/>
        </authorList>
    </citation>
    <scope>NUCLEOTIDE SEQUENCE</scope>
    <source>
        <strain>ATCC 43644</strain>
    </source>
</reference>
<evidence type="ECO:0000313" key="6">
    <source>
        <dbReference type="Proteomes" id="UP000008631"/>
    </source>
</evidence>
<gene>
    <name evidence="5" type="ordered locus">Isop_1726</name>
</gene>
<proteinExistence type="inferred from homology"/>
<dbReference type="Pfam" id="PF17070">
    <property type="entry name" value="Thx"/>
    <property type="match status" value="1"/>
</dbReference>
<keyword evidence="2" id="KW-0689">Ribosomal protein</keyword>
<keyword evidence="3" id="KW-0687">Ribonucleoprotein</keyword>
<protein>
    <recommendedName>
        <fullName evidence="7">30S ribosomal protein THX</fullName>
    </recommendedName>
</protein>
<name>E8R0W4_ISOPI</name>
<organism evidence="5 6">
    <name type="scientific">Isosphaera pallida (strain ATCC 43644 / DSM 9630 / IS1B)</name>
    <dbReference type="NCBI Taxonomy" id="575540"/>
    <lineage>
        <taxon>Bacteria</taxon>
        <taxon>Pseudomonadati</taxon>
        <taxon>Planctomycetota</taxon>
        <taxon>Planctomycetia</taxon>
        <taxon>Isosphaerales</taxon>
        <taxon>Isosphaeraceae</taxon>
        <taxon>Isosphaera</taxon>
    </lineage>
</organism>
<dbReference type="InterPro" id="IPR031414">
    <property type="entry name" value="Ribosomal_bTHX"/>
</dbReference>
<evidence type="ECO:0000256" key="2">
    <source>
        <dbReference type="ARBA" id="ARBA00022980"/>
    </source>
</evidence>
<reference evidence="5 6" key="2">
    <citation type="journal article" date="2011" name="Stand. Genomic Sci.">
        <title>Complete genome sequence of Isosphaera pallida type strain (IS1B).</title>
        <authorList>
            <consortium name="US DOE Joint Genome Institute (JGI-PGF)"/>
            <person name="Goker M."/>
            <person name="Cleland D."/>
            <person name="Saunders E."/>
            <person name="Lapidus A."/>
            <person name="Nolan M."/>
            <person name="Lucas S."/>
            <person name="Hammon N."/>
            <person name="Deshpande S."/>
            <person name="Cheng J.F."/>
            <person name="Tapia R."/>
            <person name="Han C."/>
            <person name="Goodwin L."/>
            <person name="Pitluck S."/>
            <person name="Liolios K."/>
            <person name="Pagani I."/>
            <person name="Ivanova N."/>
            <person name="Mavromatis K."/>
            <person name="Pati A."/>
            <person name="Chen A."/>
            <person name="Palaniappan K."/>
            <person name="Land M."/>
            <person name="Hauser L."/>
            <person name="Chang Y.J."/>
            <person name="Jeffries C.D."/>
            <person name="Detter J.C."/>
            <person name="Beck B."/>
            <person name="Woyke T."/>
            <person name="Bristow J."/>
            <person name="Eisen J.A."/>
            <person name="Markowitz V."/>
            <person name="Hugenholtz P."/>
            <person name="Kyrpides N.C."/>
            <person name="Klenk H.P."/>
        </authorList>
    </citation>
    <scope>NUCLEOTIDE SEQUENCE [LARGE SCALE GENOMIC DNA]</scope>
    <source>
        <strain evidence="6">ATCC 43644 / DSM 9630 / IS1B</strain>
    </source>
</reference>
<dbReference type="STRING" id="575540.Isop_1726"/>
<feature type="compositionally biased region" description="Basic residues" evidence="4">
    <location>
        <begin position="21"/>
        <end position="31"/>
    </location>
</feature>
<dbReference type="InParanoid" id="E8R0W4"/>
<dbReference type="NCBIfam" id="TIGR04560">
    <property type="entry name" value="ribo_THX"/>
    <property type="match status" value="1"/>
</dbReference>
<comment type="similarity">
    <text evidence="1">Belongs to the bacterial ribosomal protein bTHX family.</text>
</comment>
<evidence type="ECO:0000256" key="3">
    <source>
        <dbReference type="ARBA" id="ARBA00023274"/>
    </source>
</evidence>
<dbReference type="Proteomes" id="UP000008631">
    <property type="component" value="Chromosome"/>
</dbReference>
<dbReference type="GO" id="GO:1990904">
    <property type="term" value="C:ribonucleoprotein complex"/>
    <property type="evidence" value="ECO:0007669"/>
    <property type="project" value="UniProtKB-KW"/>
</dbReference>